<dbReference type="InterPro" id="IPR001789">
    <property type="entry name" value="Sig_transdc_resp-reg_receiver"/>
</dbReference>
<evidence type="ECO:0000256" key="2">
    <source>
        <dbReference type="PROSITE-ProRule" id="PRU00169"/>
    </source>
</evidence>
<feature type="domain" description="Response regulatory" evidence="3">
    <location>
        <begin position="4"/>
        <end position="120"/>
    </location>
</feature>
<dbReference type="InterPro" id="IPR011006">
    <property type="entry name" value="CheY-like_superfamily"/>
</dbReference>
<dbReference type="STRING" id="740709.A10D4_09589"/>
<comment type="caution">
    <text evidence="4">The sequence shown here is derived from an EMBL/GenBank/DDBJ whole genome shotgun (WGS) entry which is preliminary data.</text>
</comment>
<dbReference type="PATRIC" id="fig|740709.3.peg.1941"/>
<dbReference type="eggNOG" id="COG0745">
    <property type="taxonomic scope" value="Bacteria"/>
</dbReference>
<dbReference type="GO" id="GO:0000160">
    <property type="term" value="P:phosphorelay signal transduction system"/>
    <property type="evidence" value="ECO:0007669"/>
    <property type="project" value="InterPro"/>
</dbReference>
<gene>
    <name evidence="4" type="ORF">A10D4_09589</name>
</gene>
<dbReference type="Pfam" id="PF00072">
    <property type="entry name" value="Response_reg"/>
    <property type="match status" value="1"/>
</dbReference>
<protein>
    <submittedName>
        <fullName evidence="4">Chemotaxis protein CheY</fullName>
    </submittedName>
</protein>
<dbReference type="PROSITE" id="PS50110">
    <property type="entry name" value="RESPONSE_REGULATORY"/>
    <property type="match status" value="1"/>
</dbReference>
<dbReference type="PANTHER" id="PTHR44591:SF3">
    <property type="entry name" value="RESPONSE REGULATORY DOMAIN-CONTAINING PROTEIN"/>
    <property type="match status" value="1"/>
</dbReference>
<dbReference type="SMART" id="SM00448">
    <property type="entry name" value="REC"/>
    <property type="match status" value="1"/>
</dbReference>
<reference evidence="4 5" key="1">
    <citation type="journal article" date="2012" name="J. Bacteriol.">
        <title>Genome Sequence of Idiomarina xiamenensis Type Strain 10-D-4.</title>
        <authorList>
            <person name="Lai Q."/>
            <person name="Wang L."/>
            <person name="Wang W."/>
            <person name="Shao Z."/>
        </authorList>
    </citation>
    <scope>NUCLEOTIDE SEQUENCE [LARGE SCALE GENOMIC DNA]</scope>
    <source>
        <strain evidence="4 5">10-D-4</strain>
    </source>
</reference>
<sequence length="125" mass="13941">MTLSLLLVEDNQRTQAQLQDMLAHSGFHVTVANDGLDGFSKAKQQHFDIVLSDHKMPLMDGITLLRNLRDLPTYQQQPLLLMTTQNLTDIEPLALKAGAVQCLAKPLAQVQLLDVLRQWAKQIAA</sequence>
<evidence type="ECO:0000313" key="5">
    <source>
        <dbReference type="Proteomes" id="UP000014115"/>
    </source>
</evidence>
<dbReference type="AlphaFoldDB" id="K2K8D3"/>
<accession>K2K8D3</accession>
<evidence type="ECO:0000256" key="1">
    <source>
        <dbReference type="ARBA" id="ARBA00022553"/>
    </source>
</evidence>
<dbReference type="RefSeq" id="WP_008489208.1">
    <property type="nucleotide sequence ID" value="NZ_AMRG01000011.1"/>
</dbReference>
<name>K2K8D3_9GAMM</name>
<dbReference type="Proteomes" id="UP000014115">
    <property type="component" value="Unassembled WGS sequence"/>
</dbReference>
<dbReference type="InterPro" id="IPR050595">
    <property type="entry name" value="Bact_response_regulator"/>
</dbReference>
<keyword evidence="1 2" id="KW-0597">Phosphoprotein</keyword>
<organism evidence="4 5">
    <name type="scientific">Idiomarina xiamenensis 10-D-4</name>
    <dbReference type="NCBI Taxonomy" id="740709"/>
    <lineage>
        <taxon>Bacteria</taxon>
        <taxon>Pseudomonadati</taxon>
        <taxon>Pseudomonadota</taxon>
        <taxon>Gammaproteobacteria</taxon>
        <taxon>Alteromonadales</taxon>
        <taxon>Idiomarinaceae</taxon>
        <taxon>Idiomarina</taxon>
    </lineage>
</organism>
<keyword evidence="5" id="KW-1185">Reference proteome</keyword>
<dbReference type="EMBL" id="AMRG01000011">
    <property type="protein sequence ID" value="EKE82847.1"/>
    <property type="molecule type" value="Genomic_DNA"/>
</dbReference>
<dbReference type="OrthoDB" id="9800897at2"/>
<dbReference type="PANTHER" id="PTHR44591">
    <property type="entry name" value="STRESS RESPONSE REGULATOR PROTEIN 1"/>
    <property type="match status" value="1"/>
</dbReference>
<feature type="modified residue" description="4-aspartylphosphate" evidence="2">
    <location>
        <position position="53"/>
    </location>
</feature>
<dbReference type="SUPFAM" id="SSF52172">
    <property type="entry name" value="CheY-like"/>
    <property type="match status" value="1"/>
</dbReference>
<dbReference type="Gene3D" id="3.40.50.2300">
    <property type="match status" value="1"/>
</dbReference>
<evidence type="ECO:0000313" key="4">
    <source>
        <dbReference type="EMBL" id="EKE82847.1"/>
    </source>
</evidence>
<proteinExistence type="predicted"/>
<evidence type="ECO:0000259" key="3">
    <source>
        <dbReference type="PROSITE" id="PS50110"/>
    </source>
</evidence>